<evidence type="ECO:0000313" key="4">
    <source>
        <dbReference type="Proteomes" id="UP000198253"/>
    </source>
</evidence>
<keyword evidence="2" id="KW-0472">Membrane</keyword>
<dbReference type="Proteomes" id="UP000198253">
    <property type="component" value="Chromosome I"/>
</dbReference>
<organism evidence="3 4">
    <name type="scientific">Micromonospora echinospora</name>
    <name type="common">Micromonospora purpurea</name>
    <dbReference type="NCBI Taxonomy" id="1877"/>
    <lineage>
        <taxon>Bacteria</taxon>
        <taxon>Bacillati</taxon>
        <taxon>Actinomycetota</taxon>
        <taxon>Actinomycetes</taxon>
        <taxon>Micromonosporales</taxon>
        <taxon>Micromonosporaceae</taxon>
        <taxon>Micromonospora</taxon>
    </lineage>
</organism>
<evidence type="ECO:0000313" key="3">
    <source>
        <dbReference type="EMBL" id="SCF36565.1"/>
    </source>
</evidence>
<sequence length="140" mass="14061">MEPSPATHRRAGTVALLTVLWLLAALVLLGWTFAIGIQGWADQHGSGGADPAGASRRGSWVLLALYLTAAGGPVVIAVVAFAGRLVRTGAVYLALALLLGAFGMPFGEAAARDLVPPPPVPSGPGGCQEHSGGDTRCPGG</sequence>
<protein>
    <submittedName>
        <fullName evidence="3">Uncharacterized protein</fullName>
    </submittedName>
</protein>
<proteinExistence type="predicted"/>
<keyword evidence="2" id="KW-1133">Transmembrane helix</keyword>
<name>A0A1C4ZUE5_MICEC</name>
<dbReference type="OrthoDB" id="3405785at2"/>
<dbReference type="InParanoid" id="A0A1C4ZUE5"/>
<reference evidence="4" key="1">
    <citation type="submission" date="2016-06" db="EMBL/GenBank/DDBJ databases">
        <authorList>
            <person name="Varghese N."/>
            <person name="Submissions Spin"/>
        </authorList>
    </citation>
    <scope>NUCLEOTIDE SEQUENCE [LARGE SCALE GENOMIC DNA]</scope>
    <source>
        <strain evidence="4">DSM 43816</strain>
    </source>
</reference>
<dbReference type="AlphaFoldDB" id="A0A1C4ZUE5"/>
<dbReference type="EMBL" id="LT607413">
    <property type="protein sequence ID" value="SCF36565.1"/>
    <property type="molecule type" value="Genomic_DNA"/>
</dbReference>
<feature type="region of interest" description="Disordered" evidence="1">
    <location>
        <begin position="115"/>
        <end position="140"/>
    </location>
</feature>
<feature type="transmembrane region" description="Helical" evidence="2">
    <location>
        <begin position="89"/>
        <end position="107"/>
    </location>
</feature>
<feature type="transmembrane region" description="Helical" evidence="2">
    <location>
        <begin position="58"/>
        <end position="82"/>
    </location>
</feature>
<keyword evidence="4" id="KW-1185">Reference proteome</keyword>
<gene>
    <name evidence="3" type="ORF">GA0070618_5795</name>
</gene>
<dbReference type="RefSeq" id="WP_088984419.1">
    <property type="nucleotide sequence ID" value="NZ_LT607413.1"/>
</dbReference>
<accession>A0A1C4ZUE5</accession>
<keyword evidence="2" id="KW-0812">Transmembrane</keyword>
<evidence type="ECO:0000256" key="1">
    <source>
        <dbReference type="SAM" id="MobiDB-lite"/>
    </source>
</evidence>
<evidence type="ECO:0000256" key="2">
    <source>
        <dbReference type="SAM" id="Phobius"/>
    </source>
</evidence>